<dbReference type="InterPro" id="IPR004143">
    <property type="entry name" value="BPL_LPL_catalytic"/>
</dbReference>
<keyword evidence="3" id="KW-0067">ATP-binding</keyword>
<dbReference type="EC" id="6.3.4.15" evidence="5"/>
<dbReference type="PROSITE" id="PS51733">
    <property type="entry name" value="BPL_LPL_CATALYTIC"/>
    <property type="match status" value="1"/>
</dbReference>
<protein>
    <recommendedName>
        <fullName evidence="5">biotin--[biotin carboxyl-carrier protein] ligase</fullName>
        <ecNumber evidence="5">6.3.4.15</ecNumber>
    </recommendedName>
</protein>
<reference evidence="8" key="1">
    <citation type="journal article" date="2014" name="Int. J. Syst. Evol. Microbiol.">
        <title>Complete genome sequence of Corynebacterium casei LMG S-19264T (=DSM 44701T), isolated from a smear-ripened cheese.</title>
        <authorList>
            <consortium name="US DOE Joint Genome Institute (JGI-PGF)"/>
            <person name="Walter F."/>
            <person name="Albersmeier A."/>
            <person name="Kalinowski J."/>
            <person name="Ruckert C."/>
        </authorList>
    </citation>
    <scope>NUCLEOTIDE SEQUENCE</scope>
    <source>
        <strain evidence="8">CGMCC 1.12919</strain>
    </source>
</reference>
<accession>A0A916X935</accession>
<proteinExistence type="predicted"/>
<dbReference type="Gene3D" id="3.30.930.10">
    <property type="entry name" value="Bira Bifunctional Protein, Domain 2"/>
    <property type="match status" value="1"/>
</dbReference>
<dbReference type="Proteomes" id="UP000637002">
    <property type="component" value="Unassembled WGS sequence"/>
</dbReference>
<comment type="caution">
    <text evidence="8">The sequence shown here is derived from an EMBL/GenBank/DDBJ whole genome shotgun (WGS) entry which is preliminary data.</text>
</comment>
<dbReference type="InterPro" id="IPR008988">
    <property type="entry name" value="Transcriptional_repressor_C"/>
</dbReference>
<keyword evidence="4" id="KW-0092">Biotin</keyword>
<name>A0A916X935_9HYPH</name>
<evidence type="ECO:0000313" key="9">
    <source>
        <dbReference type="Proteomes" id="UP000637002"/>
    </source>
</evidence>
<dbReference type="GO" id="GO:0005737">
    <property type="term" value="C:cytoplasm"/>
    <property type="evidence" value="ECO:0007669"/>
    <property type="project" value="TreeGrafter"/>
</dbReference>
<comment type="catalytic activity">
    <reaction evidence="6">
        <text>biotin + L-lysyl-[protein] + ATP = N(6)-biotinyl-L-lysyl-[protein] + AMP + diphosphate + H(+)</text>
        <dbReference type="Rhea" id="RHEA:11756"/>
        <dbReference type="Rhea" id="RHEA-COMP:9752"/>
        <dbReference type="Rhea" id="RHEA-COMP:10505"/>
        <dbReference type="ChEBI" id="CHEBI:15378"/>
        <dbReference type="ChEBI" id="CHEBI:29969"/>
        <dbReference type="ChEBI" id="CHEBI:30616"/>
        <dbReference type="ChEBI" id="CHEBI:33019"/>
        <dbReference type="ChEBI" id="CHEBI:57586"/>
        <dbReference type="ChEBI" id="CHEBI:83144"/>
        <dbReference type="ChEBI" id="CHEBI:456215"/>
        <dbReference type="EC" id="6.3.4.15"/>
    </reaction>
</comment>
<reference evidence="8" key="2">
    <citation type="submission" date="2020-09" db="EMBL/GenBank/DDBJ databases">
        <authorList>
            <person name="Sun Q."/>
            <person name="Zhou Y."/>
        </authorList>
    </citation>
    <scope>NUCLEOTIDE SEQUENCE</scope>
    <source>
        <strain evidence="8">CGMCC 1.12919</strain>
    </source>
</reference>
<dbReference type="PANTHER" id="PTHR12835:SF5">
    <property type="entry name" value="BIOTIN--PROTEIN LIGASE"/>
    <property type="match status" value="1"/>
</dbReference>
<dbReference type="AlphaFoldDB" id="A0A916X935"/>
<evidence type="ECO:0000256" key="5">
    <source>
        <dbReference type="ARBA" id="ARBA00024227"/>
    </source>
</evidence>
<sequence length="276" mass="29151">MEPFILHTRVLMQFSLAPQAEAAGYSLLAFDSIGSTNSEALDRARQGTPGPLWVVSPHQRSGRGRRGRAWEGPAGNLAASLLLDVTCDPSVAATLGFVAGLAVEQALRISLPALEHGSRLRLKWPNDVLLDGAKLVGILLESEMMMGGRRIVVVGIGINVVAYPENAPYRATSLAASGAHLSAPSLFETLSATWLACHAQWRNGDGLPEIRRQWLTRAAGVGEAVAINTGSEIIRGTFETIDDAGQLIVRQADGSLKTITAGDVHFGAAATAKDPS</sequence>
<gene>
    <name evidence="8" type="primary">birA</name>
    <name evidence="8" type="ORF">GCM10010994_13890</name>
</gene>
<evidence type="ECO:0000256" key="4">
    <source>
        <dbReference type="ARBA" id="ARBA00023267"/>
    </source>
</evidence>
<dbReference type="EMBL" id="BMGG01000002">
    <property type="protein sequence ID" value="GGC56202.1"/>
    <property type="molecule type" value="Genomic_DNA"/>
</dbReference>
<dbReference type="SUPFAM" id="SSF50037">
    <property type="entry name" value="C-terminal domain of transcriptional repressors"/>
    <property type="match status" value="1"/>
</dbReference>
<dbReference type="InterPro" id="IPR004408">
    <property type="entry name" value="Biotin_CoA_COase_ligase"/>
</dbReference>
<dbReference type="Gene3D" id="2.30.30.100">
    <property type="match status" value="1"/>
</dbReference>
<dbReference type="InterPro" id="IPR045864">
    <property type="entry name" value="aa-tRNA-synth_II/BPL/LPL"/>
</dbReference>
<dbReference type="SUPFAM" id="SSF55681">
    <property type="entry name" value="Class II aaRS and biotin synthetases"/>
    <property type="match status" value="1"/>
</dbReference>
<keyword evidence="1 8" id="KW-0436">Ligase</keyword>
<feature type="domain" description="BPL/LPL catalytic" evidence="7">
    <location>
        <begin position="26"/>
        <end position="202"/>
    </location>
</feature>
<dbReference type="Pfam" id="PF02237">
    <property type="entry name" value="BPL_C"/>
    <property type="match status" value="1"/>
</dbReference>
<keyword evidence="9" id="KW-1185">Reference proteome</keyword>
<dbReference type="InterPro" id="IPR003142">
    <property type="entry name" value="BPL_C"/>
</dbReference>
<keyword evidence="2" id="KW-0547">Nucleotide-binding</keyword>
<dbReference type="GO" id="GO:0005524">
    <property type="term" value="F:ATP binding"/>
    <property type="evidence" value="ECO:0007669"/>
    <property type="project" value="UniProtKB-KW"/>
</dbReference>
<evidence type="ECO:0000256" key="2">
    <source>
        <dbReference type="ARBA" id="ARBA00022741"/>
    </source>
</evidence>
<dbReference type="PANTHER" id="PTHR12835">
    <property type="entry name" value="BIOTIN PROTEIN LIGASE"/>
    <property type="match status" value="1"/>
</dbReference>
<evidence type="ECO:0000256" key="1">
    <source>
        <dbReference type="ARBA" id="ARBA00022598"/>
    </source>
</evidence>
<evidence type="ECO:0000313" key="8">
    <source>
        <dbReference type="EMBL" id="GGC56202.1"/>
    </source>
</evidence>
<dbReference type="Pfam" id="PF03099">
    <property type="entry name" value="BPL_LplA_LipB"/>
    <property type="match status" value="1"/>
</dbReference>
<dbReference type="RefSeq" id="WP_308424368.1">
    <property type="nucleotide sequence ID" value="NZ_BMGG01000002.1"/>
</dbReference>
<organism evidence="8 9">
    <name type="scientific">Chelatococcus reniformis</name>
    <dbReference type="NCBI Taxonomy" id="1494448"/>
    <lineage>
        <taxon>Bacteria</taxon>
        <taxon>Pseudomonadati</taxon>
        <taxon>Pseudomonadota</taxon>
        <taxon>Alphaproteobacteria</taxon>
        <taxon>Hyphomicrobiales</taxon>
        <taxon>Chelatococcaceae</taxon>
        <taxon>Chelatococcus</taxon>
    </lineage>
</organism>
<evidence type="ECO:0000259" key="7">
    <source>
        <dbReference type="PROSITE" id="PS51733"/>
    </source>
</evidence>
<dbReference type="GO" id="GO:0004077">
    <property type="term" value="F:biotin--[biotin carboxyl-carrier protein] ligase activity"/>
    <property type="evidence" value="ECO:0007669"/>
    <property type="project" value="UniProtKB-EC"/>
</dbReference>
<evidence type="ECO:0000256" key="6">
    <source>
        <dbReference type="ARBA" id="ARBA00047846"/>
    </source>
</evidence>
<dbReference type="NCBIfam" id="TIGR00121">
    <property type="entry name" value="birA_ligase"/>
    <property type="match status" value="1"/>
</dbReference>
<evidence type="ECO:0000256" key="3">
    <source>
        <dbReference type="ARBA" id="ARBA00022840"/>
    </source>
</evidence>